<dbReference type="GO" id="GO:0071008">
    <property type="term" value="C:U2-type post-mRNA release spliceosomal complex"/>
    <property type="evidence" value="ECO:0007669"/>
    <property type="project" value="TreeGrafter"/>
</dbReference>
<dbReference type="InterPro" id="IPR022783">
    <property type="entry name" value="GCFC_dom"/>
</dbReference>
<dbReference type="Proteomes" id="UP001146793">
    <property type="component" value="Unassembled WGS sequence"/>
</dbReference>
<dbReference type="EMBL" id="JANTQA010000047">
    <property type="protein sequence ID" value="KAJ3432619.1"/>
    <property type="molecule type" value="Genomic_DNA"/>
</dbReference>
<feature type="region of interest" description="Disordered" evidence="1">
    <location>
        <begin position="402"/>
        <end position="439"/>
    </location>
</feature>
<feature type="compositionally biased region" description="Basic and acidic residues" evidence="1">
    <location>
        <begin position="404"/>
        <end position="422"/>
    </location>
</feature>
<protein>
    <submittedName>
        <fullName evidence="3">Tuftelin-interacting protein 11-related</fullName>
    </submittedName>
</protein>
<accession>A0AAV7YUW8</accession>
<dbReference type="PANTHER" id="PTHR23329">
    <property type="entry name" value="TUFTELIN-INTERACTING PROTEIN 11-RELATED"/>
    <property type="match status" value="1"/>
</dbReference>
<feature type="domain" description="GCF C-terminal" evidence="2">
    <location>
        <begin position="449"/>
        <end position="574"/>
    </location>
</feature>
<feature type="compositionally biased region" description="Polar residues" evidence="1">
    <location>
        <begin position="1"/>
        <end position="19"/>
    </location>
</feature>
<comment type="caution">
    <text evidence="3">The sequence shown here is derived from an EMBL/GenBank/DDBJ whole genome shotgun (WGS) entry which is preliminary data.</text>
</comment>
<dbReference type="InterPro" id="IPR045211">
    <property type="entry name" value="TFP11/STIP/Ntr1"/>
</dbReference>
<evidence type="ECO:0000313" key="3">
    <source>
        <dbReference type="EMBL" id="KAJ3432619.1"/>
    </source>
</evidence>
<dbReference type="GO" id="GO:0000390">
    <property type="term" value="P:spliceosomal complex disassembly"/>
    <property type="evidence" value="ECO:0007669"/>
    <property type="project" value="InterPro"/>
</dbReference>
<dbReference type="PANTHER" id="PTHR23329:SF1">
    <property type="entry name" value="TUFTELIN-INTERACTING PROTEIN 11"/>
    <property type="match status" value="1"/>
</dbReference>
<dbReference type="Pfam" id="PF07842">
    <property type="entry name" value="GCFC"/>
    <property type="match status" value="1"/>
</dbReference>
<feature type="region of interest" description="Disordered" evidence="1">
    <location>
        <begin position="1"/>
        <end position="32"/>
    </location>
</feature>
<proteinExistence type="predicted"/>
<organism evidence="3 4">
    <name type="scientific">Anaeramoeba flamelloides</name>
    <dbReference type="NCBI Taxonomy" id="1746091"/>
    <lineage>
        <taxon>Eukaryota</taxon>
        <taxon>Metamonada</taxon>
        <taxon>Anaeramoebidae</taxon>
        <taxon>Anaeramoeba</taxon>
    </lineage>
</organism>
<reference evidence="3" key="1">
    <citation type="submission" date="2022-08" db="EMBL/GenBank/DDBJ databases">
        <title>Novel sulphate-reducing endosymbionts in the free-living metamonad Anaeramoeba.</title>
        <authorList>
            <person name="Jerlstrom-Hultqvist J."/>
            <person name="Cepicka I."/>
            <person name="Gallot-Lavallee L."/>
            <person name="Salas-Leiva D."/>
            <person name="Curtis B.A."/>
            <person name="Zahonova K."/>
            <person name="Pipaliya S."/>
            <person name="Dacks J."/>
            <person name="Roger A.J."/>
        </authorList>
    </citation>
    <scope>NUCLEOTIDE SEQUENCE</scope>
    <source>
        <strain evidence="3">Busselton2</strain>
    </source>
</reference>
<name>A0AAV7YUW8_9EUKA</name>
<evidence type="ECO:0000256" key="1">
    <source>
        <dbReference type="SAM" id="MobiDB-lite"/>
    </source>
</evidence>
<gene>
    <name evidence="3" type="ORF">M0812_21561</name>
</gene>
<sequence length="766" mass="91444">MNRFNNYNKEYNQNPQSNRNRFRKRSRYFQSQQYTDNVNTGNRMERSMEIEKETEKEENYVEGLWRNSKKQIKSNDFKRLRDYFGNEQSLFSPNFPKWNPQRGSSFVKGTYSPDEFLYNFGILLELTEREAEGIKRNEKQNNFDRGSKREQLSEFIKRSQLLKEDNKSLNEVSDLIGSCKESLGNAELDLQRLAKVFEKLQEEYYSIYITHQLVEIFVPLGLPLFKSYFKDWDPLKGNTNGNKEKRDNNNLKHFQIISTWKGLLLANKLTIENCITKENEKLKKIGYNGKIQSLQKNEIKKFQKVKNKGKLIFERLINDIILPKMESVFTFTSNSNSNINTNYFNFKNEKKLWDVKSIQIREELLNFWFQHFSESIKQLFCKEILFPNLKIIISEWSMNNNTNNHDRNHDQNHNRNHDQNKQKKEKKKKKNERNDGNSKDIELNGKLLLHEYIGPFLQYLSPLEISTLVIPIRRKLGKQIASVKSLTINEWEMISPWKTVFPQKEWNKLIFSYVIPKLKRRLLEQKFTITNFNNLNNFFQPLKSVLNWLHRGVNKKFLTQILIDIFFPQWHESLFKLITTNDATKSKSKTKLKSGSGLGSESGQDLDLLELDFNHILNWYLIWKPYFVDFIQLPEINIQFNFGLEMINRKIEGKDVFVFYHQKGKRLLIHQEEQLLRQELEQQQRKRNRQMKRSLTFKEVVQIFAEDNEILLMPLNFSQNGKQVFSFGRCQIYLQNEIAFVRKNSNSNVWDPISLDELLQLNNVYK</sequence>
<evidence type="ECO:0000313" key="4">
    <source>
        <dbReference type="Proteomes" id="UP001146793"/>
    </source>
</evidence>
<dbReference type="AlphaFoldDB" id="A0AAV7YUW8"/>
<evidence type="ECO:0000259" key="2">
    <source>
        <dbReference type="Pfam" id="PF07842"/>
    </source>
</evidence>